<dbReference type="Pfam" id="PF04191">
    <property type="entry name" value="PEMT"/>
    <property type="match status" value="1"/>
</dbReference>
<name>A0ABZ0J6V1_9BURK</name>
<dbReference type="GO" id="GO:0032259">
    <property type="term" value="P:methylation"/>
    <property type="evidence" value="ECO:0007669"/>
    <property type="project" value="UniProtKB-KW"/>
</dbReference>
<evidence type="ECO:0000256" key="3">
    <source>
        <dbReference type="ARBA" id="ARBA00022989"/>
    </source>
</evidence>
<organism evidence="6 7">
    <name type="scientific">Diaphorobacter limosus</name>
    <dbReference type="NCBI Taxonomy" id="3036128"/>
    <lineage>
        <taxon>Bacteria</taxon>
        <taxon>Pseudomonadati</taxon>
        <taxon>Pseudomonadota</taxon>
        <taxon>Betaproteobacteria</taxon>
        <taxon>Burkholderiales</taxon>
        <taxon>Comamonadaceae</taxon>
        <taxon>Diaphorobacter</taxon>
    </lineage>
</organism>
<gene>
    <name evidence="6" type="ORF">P4826_02825</name>
</gene>
<feature type="transmembrane region" description="Helical" evidence="5">
    <location>
        <begin position="101"/>
        <end position="124"/>
    </location>
</feature>
<dbReference type="EC" id="2.1.1.100" evidence="6"/>
<keyword evidence="6" id="KW-0489">Methyltransferase</keyword>
<comment type="subcellular location">
    <subcellularLocation>
        <location evidence="1">Endomembrane system</location>
        <topology evidence="1">Multi-pass membrane protein</topology>
    </subcellularLocation>
</comment>
<dbReference type="InterPro" id="IPR007318">
    <property type="entry name" value="Phopholipid_MeTrfase"/>
</dbReference>
<reference evidence="6 7" key="1">
    <citation type="submission" date="2023-03" db="EMBL/GenBank/DDBJ databases">
        <title>Diaphorobacter basophil sp. nov., isolated from a sewage-treatment plant.</title>
        <authorList>
            <person name="Yang K."/>
        </authorList>
    </citation>
    <scope>NUCLEOTIDE SEQUENCE [LARGE SCALE GENOMIC DNA]</scope>
    <source>
        <strain evidence="6 7">Y-1</strain>
    </source>
</reference>
<evidence type="ECO:0000256" key="4">
    <source>
        <dbReference type="ARBA" id="ARBA00023136"/>
    </source>
</evidence>
<proteinExistence type="predicted"/>
<keyword evidence="7" id="KW-1185">Reference proteome</keyword>
<evidence type="ECO:0000313" key="6">
    <source>
        <dbReference type="EMBL" id="WOO33056.1"/>
    </source>
</evidence>
<dbReference type="EMBL" id="CP136921">
    <property type="protein sequence ID" value="WOO33056.1"/>
    <property type="molecule type" value="Genomic_DNA"/>
</dbReference>
<accession>A0ABZ0J6V1</accession>
<dbReference type="PANTHER" id="PTHR12714:SF24">
    <property type="entry name" value="SLR1182 PROTEIN"/>
    <property type="match status" value="1"/>
</dbReference>
<keyword evidence="6" id="KW-0808">Transferase</keyword>
<evidence type="ECO:0000256" key="1">
    <source>
        <dbReference type="ARBA" id="ARBA00004127"/>
    </source>
</evidence>
<keyword evidence="2 5" id="KW-0812">Transmembrane</keyword>
<sequence>MFNLEHKIPPPVVGLACAGLAWLLAGAAPALALPWSARLALAVALLLALAGLALELWGLWVFRCHRTTPNPLAPERARAVVQSGPYRFTRNPMYVGVALQLLGWCAYLRNPLALLALVAFVAYITRFQILPEERALAQNFGEPYRQYLRLVRRWL</sequence>
<dbReference type="EC" id="2.1.1.334" evidence="6"/>
<evidence type="ECO:0000256" key="5">
    <source>
        <dbReference type="SAM" id="Phobius"/>
    </source>
</evidence>
<protein>
    <submittedName>
        <fullName evidence="6">Isoprenylcysteine carboxylmethyltransferase family protein</fullName>
        <ecNumber evidence="6">2.1.1.100</ecNumber>
        <ecNumber evidence="6">2.1.1.334</ecNumber>
    </submittedName>
</protein>
<dbReference type="Proteomes" id="UP001303211">
    <property type="component" value="Chromosome"/>
</dbReference>
<evidence type="ECO:0000256" key="2">
    <source>
        <dbReference type="ARBA" id="ARBA00022692"/>
    </source>
</evidence>
<dbReference type="GO" id="GO:0004671">
    <property type="term" value="F:protein C-terminal S-isoprenylcysteine carboxyl O-methyltransferase activity"/>
    <property type="evidence" value="ECO:0007669"/>
    <property type="project" value="UniProtKB-EC"/>
</dbReference>
<dbReference type="PANTHER" id="PTHR12714">
    <property type="entry name" value="PROTEIN-S ISOPRENYLCYSTEINE O-METHYLTRANSFERASE"/>
    <property type="match status" value="1"/>
</dbReference>
<dbReference type="RefSeq" id="WP_317702459.1">
    <property type="nucleotide sequence ID" value="NZ_CP136921.1"/>
</dbReference>
<feature type="transmembrane region" description="Helical" evidence="5">
    <location>
        <begin position="39"/>
        <end position="62"/>
    </location>
</feature>
<keyword evidence="4 5" id="KW-0472">Membrane</keyword>
<feature type="transmembrane region" description="Helical" evidence="5">
    <location>
        <begin position="12"/>
        <end position="32"/>
    </location>
</feature>
<evidence type="ECO:0000313" key="7">
    <source>
        <dbReference type="Proteomes" id="UP001303211"/>
    </source>
</evidence>
<dbReference type="Gene3D" id="1.20.120.1630">
    <property type="match status" value="1"/>
</dbReference>
<keyword evidence="3 5" id="KW-1133">Transmembrane helix</keyword>